<evidence type="ECO:0000313" key="3">
    <source>
        <dbReference type="Proteomes" id="UP000471166"/>
    </source>
</evidence>
<dbReference type="EMBL" id="JAAGVB010000013">
    <property type="protein sequence ID" value="NEW33022.1"/>
    <property type="molecule type" value="Genomic_DNA"/>
</dbReference>
<keyword evidence="1" id="KW-0812">Transmembrane</keyword>
<evidence type="ECO:0000256" key="1">
    <source>
        <dbReference type="SAM" id="Phobius"/>
    </source>
</evidence>
<feature type="transmembrane region" description="Helical" evidence="1">
    <location>
        <begin position="32"/>
        <end position="53"/>
    </location>
</feature>
<proteinExistence type="predicted"/>
<feature type="transmembrane region" description="Helical" evidence="1">
    <location>
        <begin position="129"/>
        <end position="149"/>
    </location>
</feature>
<keyword evidence="1" id="KW-0472">Membrane</keyword>
<comment type="caution">
    <text evidence="2">The sequence shown here is derived from an EMBL/GenBank/DDBJ whole genome shotgun (WGS) entry which is preliminary data.</text>
</comment>
<feature type="transmembrane region" description="Helical" evidence="1">
    <location>
        <begin position="59"/>
        <end position="77"/>
    </location>
</feature>
<organism evidence="2 3">
    <name type="scientific">Nocardia cyriacigeorgica</name>
    <dbReference type="NCBI Taxonomy" id="135487"/>
    <lineage>
        <taxon>Bacteria</taxon>
        <taxon>Bacillati</taxon>
        <taxon>Actinomycetota</taxon>
        <taxon>Actinomycetes</taxon>
        <taxon>Mycobacteriales</taxon>
        <taxon>Nocardiaceae</taxon>
        <taxon>Nocardia</taxon>
    </lineage>
</organism>
<protein>
    <submittedName>
        <fullName evidence="2">Uncharacterized protein</fullName>
    </submittedName>
</protein>
<dbReference type="Proteomes" id="UP000471166">
    <property type="component" value="Unassembled WGS sequence"/>
</dbReference>
<accession>A0A6P1CM92</accession>
<keyword evidence="1" id="KW-1133">Transmembrane helix</keyword>
<dbReference type="AlphaFoldDB" id="A0A6P1CM92"/>
<sequence>MGIFPATAPGVVRPEDSPDLHARWRRSVRSLYIAYVAVPIAMALTTVVGAARLSDDVELVSVSSCAILGLIPIVLAIAGIRTKFQGEPLVWAILAPIAVLAQWGLGYLISMRFVRPDRVDFTPDESVLWVALGLVLLVVWPATKAYLVLMEPPIAALGDTTIEVELTGLVGVPDHPLRPVEVKLLADRIECRTPNVPVRRRWSRRQMQKLVWGEDAGPQDALIWAIHLLSVAEVWPTSIRPDAGYPPWAVLPTGECLYPRPGDAIAIRSRDHPGDILLPVPDAGFASELVRRRIHRARVIQNQT</sequence>
<name>A0A6P1CM92_9NOCA</name>
<evidence type="ECO:0000313" key="2">
    <source>
        <dbReference type="EMBL" id="NEW33022.1"/>
    </source>
</evidence>
<reference evidence="2 3" key="1">
    <citation type="submission" date="2020-01" db="EMBL/GenBank/DDBJ databases">
        <title>Genetics and antimicrobial susceptibilities of Nocardia species isolated from the soil; a comparison with species isolated from humans.</title>
        <authorList>
            <person name="Carrasco G."/>
            <person name="Monzon S."/>
            <person name="Sansegundo M."/>
            <person name="Garcia E."/>
            <person name="Garrido N."/>
            <person name="Medina M.J."/>
            <person name="Villalon P."/>
            <person name="Ramirez-Arocha A.C."/>
            <person name="Jimenez P."/>
            <person name="Cuesta I."/>
            <person name="Valdezate S."/>
        </authorList>
    </citation>
    <scope>NUCLEOTIDE SEQUENCE [LARGE SCALE GENOMIC DNA]</scope>
    <source>
        <strain evidence="2 3">CNM20110626</strain>
    </source>
</reference>
<feature type="transmembrane region" description="Helical" evidence="1">
    <location>
        <begin position="89"/>
        <end position="109"/>
    </location>
</feature>
<gene>
    <name evidence="2" type="ORF">GV791_10700</name>
</gene>
<dbReference type="RefSeq" id="WP_163844100.1">
    <property type="nucleotide sequence ID" value="NZ_JAAGVB010000013.1"/>
</dbReference>